<dbReference type="Proteomes" id="UP000283255">
    <property type="component" value="Unassembled WGS sequence"/>
</dbReference>
<keyword evidence="3" id="KW-1185">Reference proteome</keyword>
<reference evidence="2 3" key="2">
    <citation type="submission" date="2019-01" db="EMBL/GenBank/DDBJ databases">
        <title>Motilimonas pumilus sp. nov., isolated from the gut of sea cucumber (Apostichopus japonicus).</title>
        <authorList>
            <person name="Wang F.-Q."/>
            <person name="Ren L.-H."/>
            <person name="Lin Y.-W."/>
            <person name="Sun G.-H."/>
            <person name="Du Z.-J."/>
            <person name="Zhao J.-X."/>
            <person name="Liu X.-J."/>
            <person name="Liu L.-J."/>
        </authorList>
    </citation>
    <scope>NUCLEOTIDE SEQUENCE [LARGE SCALE GENOMIC DNA]</scope>
    <source>
        <strain evidence="2 3">PLHSC7-2</strain>
    </source>
</reference>
<comment type="caution">
    <text evidence="2">The sequence shown here is derived from an EMBL/GenBank/DDBJ whole genome shotgun (WGS) entry which is preliminary data.</text>
</comment>
<evidence type="ECO:0000313" key="3">
    <source>
        <dbReference type="Proteomes" id="UP000283255"/>
    </source>
</evidence>
<accession>A0A418Y9D7</accession>
<feature type="domain" description="DUF4123" evidence="1">
    <location>
        <begin position="35"/>
        <end position="154"/>
    </location>
</feature>
<evidence type="ECO:0000313" key="2">
    <source>
        <dbReference type="EMBL" id="RJG37157.1"/>
    </source>
</evidence>
<dbReference type="EMBL" id="QZCH01000055">
    <property type="protein sequence ID" value="RJG37157.1"/>
    <property type="molecule type" value="Genomic_DNA"/>
</dbReference>
<dbReference type="InterPro" id="IPR025391">
    <property type="entry name" value="DUF4123"/>
</dbReference>
<organism evidence="2 3">
    <name type="scientific">Motilimonas pumila</name>
    <dbReference type="NCBI Taxonomy" id="2303987"/>
    <lineage>
        <taxon>Bacteria</taxon>
        <taxon>Pseudomonadati</taxon>
        <taxon>Pseudomonadota</taxon>
        <taxon>Gammaproteobacteria</taxon>
        <taxon>Alteromonadales</taxon>
        <taxon>Alteromonadales genera incertae sedis</taxon>
        <taxon>Motilimonas</taxon>
    </lineage>
</organism>
<gene>
    <name evidence="2" type="ORF">D1Z90_19940</name>
</gene>
<evidence type="ECO:0000259" key="1">
    <source>
        <dbReference type="Pfam" id="PF13503"/>
    </source>
</evidence>
<protein>
    <submittedName>
        <fullName evidence="2">DUF4123 domain-containing protein</fullName>
    </submittedName>
</protein>
<name>A0A418Y9D7_9GAMM</name>
<dbReference type="AlphaFoldDB" id="A0A418Y9D7"/>
<dbReference type="RefSeq" id="WP_119912545.1">
    <property type="nucleotide sequence ID" value="NZ_QZCH01000055.1"/>
</dbReference>
<dbReference type="OrthoDB" id="6801318at2"/>
<sequence>MSDSQKEHIIGQIKGIHRIDAEQVNAAVAIASHAYAIIEQSMYPDFLAQLYGLDSEALTWDYLFRSEQDDALRQAGPVLIMLNDNEVSQWLVDLLTQQVGGCFVNASSDFAETLLWAQARMTLFSPNDEQAICRFYDPRNLAFMLASQSPSQQQTFWHQTQSLYWHDAGQWWLDELTPMPQPLIKRYQLSQAELEGITSLKENTVKAQLKQHYQRVKPHKDKMSLTELIDEVFPVAKQYGATTVGEYDAWLRLMLRYGRERLSHQSLKNILQSPRYPLKKKIGLVERELRHDV</sequence>
<proteinExistence type="predicted"/>
<reference evidence="2 3" key="1">
    <citation type="submission" date="2018-09" db="EMBL/GenBank/DDBJ databases">
        <authorList>
            <person name="Wang F."/>
        </authorList>
    </citation>
    <scope>NUCLEOTIDE SEQUENCE [LARGE SCALE GENOMIC DNA]</scope>
    <source>
        <strain evidence="2 3">PLHSC7-2</strain>
    </source>
</reference>
<dbReference type="Pfam" id="PF13503">
    <property type="entry name" value="DUF4123"/>
    <property type="match status" value="1"/>
</dbReference>